<evidence type="ECO:0000313" key="3">
    <source>
        <dbReference type="Proteomes" id="UP001059596"/>
    </source>
</evidence>
<evidence type="ECO:0000313" key="2">
    <source>
        <dbReference type="EMBL" id="KAI8036063.1"/>
    </source>
</evidence>
<dbReference type="EMBL" id="JAMKOV010000024">
    <property type="protein sequence ID" value="KAI8036063.1"/>
    <property type="molecule type" value="Genomic_DNA"/>
</dbReference>
<name>A0A9P9YFK8_9MUSC</name>
<feature type="compositionally biased region" description="Basic and acidic residues" evidence="1">
    <location>
        <begin position="1"/>
        <end position="16"/>
    </location>
</feature>
<keyword evidence="3" id="KW-1185">Reference proteome</keyword>
<evidence type="ECO:0000256" key="1">
    <source>
        <dbReference type="SAM" id="MobiDB-lite"/>
    </source>
</evidence>
<comment type="caution">
    <text evidence="2">The sequence shown here is derived from an EMBL/GenBank/DDBJ whole genome shotgun (WGS) entry which is preliminary data.</text>
</comment>
<feature type="region of interest" description="Disordered" evidence="1">
    <location>
        <begin position="1"/>
        <end position="20"/>
    </location>
</feature>
<proteinExistence type="predicted"/>
<dbReference type="Proteomes" id="UP001059596">
    <property type="component" value="Unassembled WGS sequence"/>
</dbReference>
<accession>A0A9P9YFK8</accession>
<dbReference type="AlphaFoldDB" id="A0A9P9YFK8"/>
<sequence length="52" mass="5845">MKDDQLAVETTEKPGGVEDASEVDLRQKVLAPIKFPFYDPIRDHFCAQGKPI</sequence>
<organism evidence="2 3">
    <name type="scientific">Drosophila gunungcola</name>
    <name type="common">fruit fly</name>
    <dbReference type="NCBI Taxonomy" id="103775"/>
    <lineage>
        <taxon>Eukaryota</taxon>
        <taxon>Metazoa</taxon>
        <taxon>Ecdysozoa</taxon>
        <taxon>Arthropoda</taxon>
        <taxon>Hexapoda</taxon>
        <taxon>Insecta</taxon>
        <taxon>Pterygota</taxon>
        <taxon>Neoptera</taxon>
        <taxon>Endopterygota</taxon>
        <taxon>Diptera</taxon>
        <taxon>Brachycera</taxon>
        <taxon>Muscomorpha</taxon>
        <taxon>Ephydroidea</taxon>
        <taxon>Drosophilidae</taxon>
        <taxon>Drosophila</taxon>
        <taxon>Sophophora</taxon>
    </lineage>
</organism>
<reference evidence="2" key="1">
    <citation type="journal article" date="2023" name="Genome Biol. Evol.">
        <title>Long-read-based Genome Assembly of Drosophila gunungcola Reveals Fewer Chemosensory Genes in Flower-breeding Species.</title>
        <authorList>
            <person name="Negi A."/>
            <person name="Liao B.Y."/>
            <person name="Yeh S.D."/>
        </authorList>
    </citation>
    <scope>NUCLEOTIDE SEQUENCE</scope>
    <source>
        <strain evidence="2">Sukarami</strain>
    </source>
</reference>
<gene>
    <name evidence="2" type="ORF">M5D96_011157</name>
</gene>
<protein>
    <submittedName>
        <fullName evidence="2">Uncharacterized protein</fullName>
    </submittedName>
</protein>